<dbReference type="AlphaFoldDB" id="A0A2M8VZV6"/>
<evidence type="ECO:0000256" key="2">
    <source>
        <dbReference type="ARBA" id="ARBA00008072"/>
    </source>
</evidence>
<dbReference type="InterPro" id="IPR036291">
    <property type="entry name" value="NAD(P)-bd_dom_sf"/>
</dbReference>
<keyword evidence="7" id="KW-1185">Reference proteome</keyword>
<organism evidence="6 7">
    <name type="scientific">Polynucleobacter brandtiae</name>
    <dbReference type="NCBI Taxonomy" id="1938816"/>
    <lineage>
        <taxon>Bacteria</taxon>
        <taxon>Pseudomonadati</taxon>
        <taxon>Pseudomonadota</taxon>
        <taxon>Betaproteobacteria</taxon>
        <taxon>Burkholderiales</taxon>
        <taxon>Burkholderiaceae</taxon>
        <taxon>Polynucleobacter</taxon>
    </lineage>
</organism>
<name>A0A2M8VZV6_9BURK</name>
<dbReference type="SUPFAM" id="SSF50129">
    <property type="entry name" value="GroES-like"/>
    <property type="match status" value="1"/>
</dbReference>
<dbReference type="EMBL" id="PGTX01000001">
    <property type="protein sequence ID" value="PJI83385.1"/>
    <property type="molecule type" value="Genomic_DNA"/>
</dbReference>
<proteinExistence type="inferred from homology"/>
<dbReference type="Gene3D" id="3.40.50.720">
    <property type="entry name" value="NAD(P)-binding Rossmann-like Domain"/>
    <property type="match status" value="1"/>
</dbReference>
<evidence type="ECO:0000313" key="7">
    <source>
        <dbReference type="Proteomes" id="UP000229366"/>
    </source>
</evidence>
<sequence>MSSTSNHSPAALVSRSLWYTGPERTEIRTEALKPLPAGLVQVRSVFGALSRGTESLVYRGLVPEREFERMQAPFMEGIFPYPVKYGYSTVGRVEVGPPSLVGKFVFSLTPHQTLYQIDSKDVMLIPSEIKPERAVLAANMETALNAVWDAAPGPGDRIAIIGAGVVGCLVAYLCAHLPGTEVTLVDIKPERAGIAQALGARFSSPEYAPVDCDIVIHCSASTSGLATALACAGDEATVLELSWYGATSVSAPLGGAFHSRQIRLQSSQVGHISTSRRPRWTYRRRLSAAIGMLNDARLDVLLTPAVEFDELPAHLPEILGQQSDALCCLIRYP</sequence>
<keyword evidence="4" id="KW-0862">Zinc</keyword>
<evidence type="ECO:0000256" key="4">
    <source>
        <dbReference type="ARBA" id="ARBA00022833"/>
    </source>
</evidence>
<dbReference type="RefSeq" id="WP_232725920.1">
    <property type="nucleotide sequence ID" value="NZ_CBCSBW010000001.1"/>
</dbReference>
<accession>A0A2M8VZV6</accession>
<evidence type="ECO:0008006" key="8">
    <source>
        <dbReference type="Google" id="ProtNLM"/>
    </source>
</evidence>
<comment type="caution">
    <text evidence="6">The sequence shown here is derived from an EMBL/GenBank/DDBJ whole genome shotgun (WGS) entry which is preliminary data.</text>
</comment>
<keyword evidence="5" id="KW-0560">Oxidoreductase</keyword>
<evidence type="ECO:0000256" key="5">
    <source>
        <dbReference type="ARBA" id="ARBA00023002"/>
    </source>
</evidence>
<evidence type="ECO:0000256" key="3">
    <source>
        <dbReference type="ARBA" id="ARBA00022723"/>
    </source>
</evidence>
<comment type="similarity">
    <text evidence="2">Belongs to the zinc-containing alcohol dehydrogenase family.</text>
</comment>
<dbReference type="PANTHER" id="PTHR43350">
    <property type="entry name" value="NAD-DEPENDENT ALCOHOL DEHYDROGENASE"/>
    <property type="match status" value="1"/>
</dbReference>
<dbReference type="GO" id="GO:0016491">
    <property type="term" value="F:oxidoreductase activity"/>
    <property type="evidence" value="ECO:0007669"/>
    <property type="project" value="UniProtKB-KW"/>
</dbReference>
<dbReference type="Gene3D" id="3.90.180.10">
    <property type="entry name" value="Medium-chain alcohol dehydrogenases, catalytic domain"/>
    <property type="match status" value="1"/>
</dbReference>
<evidence type="ECO:0000256" key="1">
    <source>
        <dbReference type="ARBA" id="ARBA00001947"/>
    </source>
</evidence>
<gene>
    <name evidence="6" type="ORF">B0G85_0783</name>
</gene>
<evidence type="ECO:0000313" key="6">
    <source>
        <dbReference type="EMBL" id="PJI83385.1"/>
    </source>
</evidence>
<dbReference type="Proteomes" id="UP000229366">
    <property type="component" value="Unassembled WGS sequence"/>
</dbReference>
<comment type="cofactor">
    <cofactor evidence="1">
        <name>Zn(2+)</name>
        <dbReference type="ChEBI" id="CHEBI:29105"/>
    </cofactor>
</comment>
<reference evidence="6 7" key="1">
    <citation type="submission" date="2017-11" db="EMBL/GenBank/DDBJ databases">
        <title>Genomic Encyclopedia of Type Strains, Phase III (KMG-III): the genomes of soil and plant-associated and newly described type strains.</title>
        <authorList>
            <person name="Whitman W."/>
        </authorList>
    </citation>
    <scope>NUCLEOTIDE SEQUENCE [LARGE SCALE GENOMIC DNA]</scope>
    <source>
        <strain evidence="6 7">UB-Domo-W1</strain>
    </source>
</reference>
<dbReference type="InterPro" id="IPR011032">
    <property type="entry name" value="GroES-like_sf"/>
</dbReference>
<protein>
    <recommendedName>
        <fullName evidence="8">Dehydrogenase</fullName>
    </recommendedName>
</protein>
<keyword evidence="3" id="KW-0479">Metal-binding</keyword>
<dbReference type="CDD" id="cd08255">
    <property type="entry name" value="2-desacetyl-2-hydroxyethyl_bacteriochlorophyllide_like"/>
    <property type="match status" value="1"/>
</dbReference>
<dbReference type="SUPFAM" id="SSF51735">
    <property type="entry name" value="NAD(P)-binding Rossmann-fold domains"/>
    <property type="match status" value="1"/>
</dbReference>
<dbReference type="GO" id="GO:0046872">
    <property type="term" value="F:metal ion binding"/>
    <property type="evidence" value="ECO:0007669"/>
    <property type="project" value="UniProtKB-KW"/>
</dbReference>
<dbReference type="PANTHER" id="PTHR43350:SF19">
    <property type="entry name" value="D-GULOSIDE 3-DEHYDROGENASE"/>
    <property type="match status" value="1"/>
</dbReference>